<accession>A0A7W5V4J2</accession>
<comment type="similarity">
    <text evidence="6">Belongs to the ABC-4 integral membrane protein family.</text>
</comment>
<dbReference type="InterPro" id="IPR050250">
    <property type="entry name" value="Macrolide_Exporter_MacB"/>
</dbReference>
<feature type="transmembrane region" description="Helical" evidence="7">
    <location>
        <begin position="318"/>
        <end position="344"/>
    </location>
</feature>
<feature type="domain" description="ABC3 transporter permease C-terminal" evidence="8">
    <location>
        <begin position="268"/>
        <end position="393"/>
    </location>
</feature>
<evidence type="ECO:0000256" key="5">
    <source>
        <dbReference type="ARBA" id="ARBA00023136"/>
    </source>
</evidence>
<feature type="transmembrane region" description="Helical" evidence="7">
    <location>
        <begin position="808"/>
        <end position="828"/>
    </location>
</feature>
<feature type="domain" description="ABC3 transporter permease C-terminal" evidence="8">
    <location>
        <begin position="722"/>
        <end position="829"/>
    </location>
</feature>
<evidence type="ECO:0000256" key="6">
    <source>
        <dbReference type="ARBA" id="ARBA00038076"/>
    </source>
</evidence>
<feature type="transmembrane region" description="Helical" evidence="7">
    <location>
        <begin position="364"/>
        <end position="391"/>
    </location>
</feature>
<keyword evidence="10" id="KW-1185">Reference proteome</keyword>
<reference evidence="9 10" key="1">
    <citation type="submission" date="2020-08" db="EMBL/GenBank/DDBJ databases">
        <title>Sequencing the genomes of 1000 actinobacteria strains.</title>
        <authorList>
            <person name="Klenk H.-P."/>
        </authorList>
    </citation>
    <scope>NUCLEOTIDE SEQUENCE [LARGE SCALE GENOMIC DNA]</scope>
    <source>
        <strain evidence="9 10">DSM 44320</strain>
    </source>
</reference>
<feature type="transmembrane region" description="Helical" evidence="7">
    <location>
        <begin position="767"/>
        <end position="788"/>
    </location>
</feature>
<keyword evidence="4 7" id="KW-1133">Transmembrane helix</keyword>
<name>A0A7W5V4J2_9ACTN</name>
<proteinExistence type="inferred from homology"/>
<dbReference type="RefSeq" id="WP_183643097.1">
    <property type="nucleotide sequence ID" value="NZ_BAAAXX010000156.1"/>
</dbReference>
<evidence type="ECO:0000313" key="9">
    <source>
        <dbReference type="EMBL" id="MBB3724740.1"/>
    </source>
</evidence>
<organism evidence="9 10">
    <name type="scientific">Nonomuraea dietziae</name>
    <dbReference type="NCBI Taxonomy" id="65515"/>
    <lineage>
        <taxon>Bacteria</taxon>
        <taxon>Bacillati</taxon>
        <taxon>Actinomycetota</taxon>
        <taxon>Actinomycetes</taxon>
        <taxon>Streptosporangiales</taxon>
        <taxon>Streptosporangiaceae</taxon>
        <taxon>Nonomuraea</taxon>
    </lineage>
</organism>
<feature type="transmembrane region" description="Helical" evidence="7">
    <location>
        <begin position="487"/>
        <end position="508"/>
    </location>
</feature>
<feature type="transmembrane region" description="Helical" evidence="7">
    <location>
        <begin position="437"/>
        <end position="466"/>
    </location>
</feature>
<evidence type="ECO:0000256" key="7">
    <source>
        <dbReference type="SAM" id="Phobius"/>
    </source>
</evidence>
<evidence type="ECO:0000256" key="2">
    <source>
        <dbReference type="ARBA" id="ARBA00022475"/>
    </source>
</evidence>
<keyword evidence="5 7" id="KW-0472">Membrane</keyword>
<evidence type="ECO:0000313" key="10">
    <source>
        <dbReference type="Proteomes" id="UP000579945"/>
    </source>
</evidence>
<dbReference type="GO" id="GO:0022857">
    <property type="term" value="F:transmembrane transporter activity"/>
    <property type="evidence" value="ECO:0007669"/>
    <property type="project" value="TreeGrafter"/>
</dbReference>
<dbReference type="PANTHER" id="PTHR30572">
    <property type="entry name" value="MEMBRANE COMPONENT OF TRANSPORTER-RELATED"/>
    <property type="match status" value="1"/>
</dbReference>
<keyword evidence="2" id="KW-1003">Cell membrane</keyword>
<feature type="transmembrane region" description="Helical" evidence="7">
    <location>
        <begin position="716"/>
        <end position="739"/>
    </location>
</feature>
<dbReference type="InterPro" id="IPR003838">
    <property type="entry name" value="ABC3_permease_C"/>
</dbReference>
<dbReference type="GO" id="GO:0005886">
    <property type="term" value="C:plasma membrane"/>
    <property type="evidence" value="ECO:0007669"/>
    <property type="project" value="UniProtKB-SubCell"/>
</dbReference>
<dbReference type="AlphaFoldDB" id="A0A7W5V4J2"/>
<evidence type="ECO:0000256" key="4">
    <source>
        <dbReference type="ARBA" id="ARBA00022989"/>
    </source>
</evidence>
<feature type="transmembrane region" description="Helical" evidence="7">
    <location>
        <begin position="21"/>
        <end position="44"/>
    </location>
</feature>
<dbReference type="GeneID" id="95387221"/>
<feature type="transmembrane region" description="Helical" evidence="7">
    <location>
        <begin position="263"/>
        <end position="289"/>
    </location>
</feature>
<protein>
    <submittedName>
        <fullName evidence="9">Putative ABC transport system permease protein</fullName>
    </submittedName>
</protein>
<dbReference type="Pfam" id="PF02687">
    <property type="entry name" value="FtsX"/>
    <property type="match status" value="2"/>
</dbReference>
<gene>
    <name evidence="9" type="ORF">FHR33_000600</name>
</gene>
<evidence type="ECO:0000259" key="8">
    <source>
        <dbReference type="Pfam" id="PF02687"/>
    </source>
</evidence>
<evidence type="ECO:0000256" key="1">
    <source>
        <dbReference type="ARBA" id="ARBA00004651"/>
    </source>
</evidence>
<dbReference type="Proteomes" id="UP000579945">
    <property type="component" value="Unassembled WGS sequence"/>
</dbReference>
<keyword evidence="3 7" id="KW-0812">Transmembrane</keyword>
<comment type="subcellular location">
    <subcellularLocation>
        <location evidence="1">Cell membrane</location>
        <topology evidence="1">Multi-pass membrane protein</topology>
    </subcellularLocation>
</comment>
<comment type="caution">
    <text evidence="9">The sequence shown here is derived from an EMBL/GenBank/DDBJ whole genome shotgun (WGS) entry which is preliminary data.</text>
</comment>
<feature type="transmembrane region" description="Helical" evidence="7">
    <location>
        <begin position="412"/>
        <end position="431"/>
    </location>
</feature>
<sequence>MSAVLAALRIARRSAWRSRGRSALIMVMIGLPVLAITAILTLIATTSVTGPEGLVAELGAADARLTQIPEGRVIHQEPNGAISGPGDDGAALSRPSAAEVAALLGPGTRLIPFSTGVLRLGTERVDALEGDLRDPLTRGMLTLSEGRFPSAREVAVTPALGLRPGDLLRPSGAAPLTVAGVVEHPHRPSLRQVVGPDLPLAPLDGWGSPGEYGIGWLADTPKPVTWAEVPALNRAGLFVTSRAMVADPLRTPVRASAFDVQSMVGIGAMVIMVVLVTVLLAGPAFAVGLRRRRRELAEIAAQGGSAGHLRTIVLADGLVLGGAAALVATVLGIGAGILGAQVAARWGVGAGARWGPTVGPPDVPWSPVLSVAALGLLTGLVAALVPAVRAARQDTATVLAGRAPAVADRPGWPLAGAVLVLAGLGATVVARRQPGSVWVLASAVLVLLGLVVLTPWLVGYTGRLAARLRLPLRVSVRDAVRHRSRTASAVAAVMAVTATVTAMGIGTYSQYVDRRDAYTSARPTGTLAIWGGTMADATWDKLRAATASQLPGVPLAAGYQAKDSQGRRYALRYTVRWNGTRTRRTVAIGDQALLRLLQGRHDPQAAAALASGKAVVFDAAALRDGKLALRASSTSGPARKLDVPAVLATPADKHQGGALLPRTLVEQAGFSTAERQLYAMHRLSADSTLWRDLTKVTPRVTIATEEGYRNVPDPDLWGWLGGALVLVVGGTLAATRLAAADMRPERATMTAIGAPPGTVRMIVAGQALYISGLGALVGLVAGTVAGVALSRPMTTHGAGDLATIAIPWPFLIAVVVGLPVLATAAALITRTRLPLARRLL</sequence>
<dbReference type="PANTHER" id="PTHR30572:SF4">
    <property type="entry name" value="ABC TRANSPORTER PERMEASE YTRF"/>
    <property type="match status" value="1"/>
</dbReference>
<dbReference type="EMBL" id="JACIBV010000001">
    <property type="protein sequence ID" value="MBB3724740.1"/>
    <property type="molecule type" value="Genomic_DNA"/>
</dbReference>
<evidence type="ECO:0000256" key="3">
    <source>
        <dbReference type="ARBA" id="ARBA00022692"/>
    </source>
</evidence>